<dbReference type="InterPro" id="IPR036866">
    <property type="entry name" value="RibonucZ/Hydroxyglut_hydro"/>
</dbReference>
<accession>A0A918H092</accession>
<proteinExistence type="inferred from homology"/>
<dbReference type="GO" id="GO:0043752">
    <property type="term" value="F:adenosylcobinamide kinase activity"/>
    <property type="evidence" value="ECO:0007669"/>
    <property type="project" value="UniProtKB-EC"/>
</dbReference>
<keyword evidence="15" id="KW-0342">GTP-binding</keyword>
<sequence length="401" mass="42036">MGVELTLLGTGAPGGLPRPDCPCAACALARGERARAATAVLVDGALLLDLTPGAALAAARAGQTLVGVRQVLLTHPHEGPALELPAGLPTAGRVPDGRELTLISGHRVRAVAMDSPGTGYEVTSPDGERLLYLPPGGAPAGLLEDHRTYDMVVADIVGRPDALARLRASGAIGPTTDVVAVHLDHDVPPGPELDRRLAAAGARAVPDGTTLVVGEYHEVPDVPRRTLVTGGARSGKSLEAERRLESFPEVVYVATSGTREGDPEWAARVSLHRDRRPGSWRTLETCDLVPLLEEEGPALLIDCLALWLTDAMDRVGAWDDDTWADGGQEALRERVAELLAAVRATSRTVVVVTNEVGSGVVPATASGRRFRDELGRLNAAFGDECEHVLLVVAGQALPLRG</sequence>
<evidence type="ECO:0000256" key="17">
    <source>
        <dbReference type="ARBA" id="ARBA00030571"/>
    </source>
</evidence>
<dbReference type="Gene3D" id="3.40.50.300">
    <property type="entry name" value="P-loop containing nucleotide triphosphate hydrolases"/>
    <property type="match status" value="1"/>
</dbReference>
<evidence type="ECO:0000256" key="16">
    <source>
        <dbReference type="ARBA" id="ARBA00029570"/>
    </source>
</evidence>
<dbReference type="EMBL" id="BMQQ01000005">
    <property type="protein sequence ID" value="GGT25216.1"/>
    <property type="molecule type" value="Genomic_DNA"/>
</dbReference>
<keyword evidence="10" id="KW-0169">Cobalamin biosynthesis</keyword>
<name>A0A918H092_9ACTN</name>
<evidence type="ECO:0000256" key="7">
    <source>
        <dbReference type="ARBA" id="ARBA00007490"/>
    </source>
</evidence>
<comment type="catalytic activity">
    <reaction evidence="3">
        <text>adenosylcob(III)inamide + GTP = adenosylcob(III)inamide phosphate + GDP + H(+)</text>
        <dbReference type="Rhea" id="RHEA:15765"/>
        <dbReference type="ChEBI" id="CHEBI:2480"/>
        <dbReference type="ChEBI" id="CHEBI:15378"/>
        <dbReference type="ChEBI" id="CHEBI:37565"/>
        <dbReference type="ChEBI" id="CHEBI:58189"/>
        <dbReference type="ChEBI" id="CHEBI:58502"/>
        <dbReference type="EC" id="2.7.1.156"/>
    </reaction>
</comment>
<dbReference type="Gene3D" id="3.60.15.10">
    <property type="entry name" value="Ribonuclease Z/Hydroxyacylglutathione hydrolase-like"/>
    <property type="match status" value="1"/>
</dbReference>
<dbReference type="AlphaFoldDB" id="A0A918H092"/>
<dbReference type="PANTHER" id="PTHR34848:SF1">
    <property type="entry name" value="BIFUNCTIONAL ADENOSYLCOBALAMIN BIOSYNTHESIS PROTEIN COBU"/>
    <property type="match status" value="1"/>
</dbReference>
<comment type="similarity">
    <text evidence="7">Belongs to the CobU/CobP family.</text>
</comment>
<dbReference type="GO" id="GO:0005524">
    <property type="term" value="F:ATP binding"/>
    <property type="evidence" value="ECO:0007669"/>
    <property type="project" value="UniProtKB-KW"/>
</dbReference>
<evidence type="ECO:0000256" key="4">
    <source>
        <dbReference type="ARBA" id="ARBA00003889"/>
    </source>
</evidence>
<evidence type="ECO:0000256" key="9">
    <source>
        <dbReference type="ARBA" id="ARBA00012523"/>
    </source>
</evidence>
<keyword evidence="19" id="KW-1185">Reference proteome</keyword>
<comment type="function">
    <text evidence="4">Catalyzes ATP-dependent phosphorylation of adenosylcobinamide and addition of GMP to adenosylcobinamide phosphate.</text>
</comment>
<evidence type="ECO:0000256" key="12">
    <source>
        <dbReference type="ARBA" id="ARBA00022741"/>
    </source>
</evidence>
<dbReference type="EC" id="2.7.7.62" evidence="9"/>
<keyword evidence="12" id="KW-0547">Nucleotide-binding</keyword>
<evidence type="ECO:0000313" key="19">
    <source>
        <dbReference type="Proteomes" id="UP000619486"/>
    </source>
</evidence>
<evidence type="ECO:0000256" key="13">
    <source>
        <dbReference type="ARBA" id="ARBA00022777"/>
    </source>
</evidence>
<evidence type="ECO:0000256" key="2">
    <source>
        <dbReference type="ARBA" id="ARBA00000711"/>
    </source>
</evidence>
<evidence type="ECO:0000256" key="3">
    <source>
        <dbReference type="ARBA" id="ARBA00001522"/>
    </source>
</evidence>
<keyword evidence="11" id="KW-0808">Transferase</keyword>
<dbReference type="FunFam" id="3.40.50.300:FF:001458">
    <property type="entry name" value="Bifunctional cobinamide kinase/cobinamide phosphate guanylyltransferase"/>
    <property type="match status" value="1"/>
</dbReference>
<evidence type="ECO:0000256" key="6">
    <source>
        <dbReference type="ARBA" id="ARBA00005159"/>
    </source>
</evidence>
<evidence type="ECO:0000256" key="10">
    <source>
        <dbReference type="ARBA" id="ARBA00022573"/>
    </source>
</evidence>
<reference evidence="18" key="1">
    <citation type="journal article" date="2014" name="Int. J. Syst. Evol. Microbiol.">
        <title>Complete genome sequence of Corynebacterium casei LMG S-19264T (=DSM 44701T), isolated from a smear-ripened cheese.</title>
        <authorList>
            <consortium name="US DOE Joint Genome Institute (JGI-PGF)"/>
            <person name="Walter F."/>
            <person name="Albersmeier A."/>
            <person name="Kalinowski J."/>
            <person name="Ruckert C."/>
        </authorList>
    </citation>
    <scope>NUCLEOTIDE SEQUENCE</scope>
    <source>
        <strain evidence="18">JCM 3172</strain>
    </source>
</reference>
<dbReference type="PANTHER" id="PTHR34848">
    <property type="match status" value="1"/>
</dbReference>
<comment type="catalytic activity">
    <reaction evidence="2">
        <text>adenosylcob(III)inamide phosphate + GTP + H(+) = adenosylcob(III)inamide-GDP + diphosphate</text>
        <dbReference type="Rhea" id="RHEA:22712"/>
        <dbReference type="ChEBI" id="CHEBI:15378"/>
        <dbReference type="ChEBI" id="CHEBI:33019"/>
        <dbReference type="ChEBI" id="CHEBI:37565"/>
        <dbReference type="ChEBI" id="CHEBI:58502"/>
        <dbReference type="ChEBI" id="CHEBI:60487"/>
        <dbReference type="EC" id="2.7.7.62"/>
    </reaction>
</comment>
<reference evidence="18" key="2">
    <citation type="submission" date="2020-09" db="EMBL/GenBank/DDBJ databases">
        <authorList>
            <person name="Sun Q."/>
            <person name="Ohkuma M."/>
        </authorList>
    </citation>
    <scope>NUCLEOTIDE SEQUENCE</scope>
    <source>
        <strain evidence="18">JCM 3172</strain>
    </source>
</reference>
<dbReference type="Proteomes" id="UP000619486">
    <property type="component" value="Unassembled WGS sequence"/>
</dbReference>
<dbReference type="GO" id="GO:0005525">
    <property type="term" value="F:GTP binding"/>
    <property type="evidence" value="ECO:0007669"/>
    <property type="project" value="UniProtKB-KW"/>
</dbReference>
<dbReference type="Pfam" id="PF02283">
    <property type="entry name" value="CobU"/>
    <property type="match status" value="1"/>
</dbReference>
<dbReference type="SUPFAM" id="SSF52540">
    <property type="entry name" value="P-loop containing nucleoside triphosphate hydrolases"/>
    <property type="match status" value="1"/>
</dbReference>
<keyword evidence="14" id="KW-0067">ATP-binding</keyword>
<evidence type="ECO:0000256" key="5">
    <source>
        <dbReference type="ARBA" id="ARBA00004692"/>
    </source>
</evidence>
<dbReference type="InterPro" id="IPR003203">
    <property type="entry name" value="CobU/CobP"/>
</dbReference>
<dbReference type="GO" id="GO:0008820">
    <property type="term" value="F:cobinamide phosphate guanylyltransferase activity"/>
    <property type="evidence" value="ECO:0007669"/>
    <property type="project" value="UniProtKB-EC"/>
</dbReference>
<dbReference type="SUPFAM" id="SSF56281">
    <property type="entry name" value="Metallo-hydrolase/oxidoreductase"/>
    <property type="match status" value="1"/>
</dbReference>
<dbReference type="GO" id="GO:0009236">
    <property type="term" value="P:cobalamin biosynthetic process"/>
    <property type="evidence" value="ECO:0007669"/>
    <property type="project" value="UniProtKB-KW"/>
</dbReference>
<dbReference type="CDD" id="cd00544">
    <property type="entry name" value="CobU"/>
    <property type="match status" value="1"/>
</dbReference>
<comment type="caution">
    <text evidence="18">The sequence shown here is derived from an EMBL/GenBank/DDBJ whole genome shotgun (WGS) entry which is preliminary data.</text>
</comment>
<keyword evidence="13 18" id="KW-0418">Kinase</keyword>
<evidence type="ECO:0000256" key="15">
    <source>
        <dbReference type="ARBA" id="ARBA00023134"/>
    </source>
</evidence>
<comment type="pathway">
    <text evidence="5">Cofactor biosynthesis; adenosylcobalamin biosynthesis; adenosylcobalamin from cob(II)yrinate a,c-diamide: step 6/7.</text>
</comment>
<evidence type="ECO:0000256" key="11">
    <source>
        <dbReference type="ARBA" id="ARBA00022679"/>
    </source>
</evidence>
<evidence type="ECO:0000256" key="1">
    <source>
        <dbReference type="ARBA" id="ARBA00000312"/>
    </source>
</evidence>
<organism evidence="18 19">
    <name type="scientific">Streptomyces purpureus</name>
    <dbReference type="NCBI Taxonomy" id="1951"/>
    <lineage>
        <taxon>Bacteria</taxon>
        <taxon>Bacillati</taxon>
        <taxon>Actinomycetota</taxon>
        <taxon>Actinomycetes</taxon>
        <taxon>Kitasatosporales</taxon>
        <taxon>Streptomycetaceae</taxon>
        <taxon>Streptomyces</taxon>
    </lineage>
</organism>
<comment type="catalytic activity">
    <reaction evidence="1">
        <text>adenosylcob(III)inamide + ATP = adenosylcob(III)inamide phosphate + ADP + H(+)</text>
        <dbReference type="Rhea" id="RHEA:15769"/>
        <dbReference type="ChEBI" id="CHEBI:2480"/>
        <dbReference type="ChEBI" id="CHEBI:15378"/>
        <dbReference type="ChEBI" id="CHEBI:30616"/>
        <dbReference type="ChEBI" id="CHEBI:58502"/>
        <dbReference type="ChEBI" id="CHEBI:456216"/>
        <dbReference type="EC" id="2.7.1.156"/>
    </reaction>
</comment>
<dbReference type="EC" id="2.7.1.156" evidence="8"/>
<gene>
    <name evidence="18" type="ORF">GCM10014713_17680</name>
</gene>
<evidence type="ECO:0000256" key="14">
    <source>
        <dbReference type="ARBA" id="ARBA00022840"/>
    </source>
</evidence>
<evidence type="ECO:0000256" key="8">
    <source>
        <dbReference type="ARBA" id="ARBA00012016"/>
    </source>
</evidence>
<protein>
    <recommendedName>
        <fullName evidence="16">Adenosylcobinamide kinase</fullName>
        <ecNumber evidence="8">2.7.1.156</ecNumber>
        <ecNumber evidence="9">2.7.7.62</ecNumber>
    </recommendedName>
    <alternativeName>
        <fullName evidence="17">Adenosylcobinamide-phosphate guanylyltransferase</fullName>
    </alternativeName>
</protein>
<evidence type="ECO:0000313" key="18">
    <source>
        <dbReference type="EMBL" id="GGT25216.1"/>
    </source>
</evidence>
<comment type="pathway">
    <text evidence="6">Cofactor biosynthesis; adenosylcobalamin biosynthesis; adenosylcobalamin from cob(II)yrinate a,c-diamide: step 5/7.</text>
</comment>
<dbReference type="InterPro" id="IPR027417">
    <property type="entry name" value="P-loop_NTPase"/>
</dbReference>